<name>A0ABD3D9E9_9LAMI</name>
<dbReference type="AlphaFoldDB" id="A0ABD3D9E9"/>
<dbReference type="PANTHER" id="PTHR43859:SF57">
    <property type="entry name" value="ACYL-ACTIVATING ENZYME 8-RELATED"/>
    <property type="match status" value="1"/>
</dbReference>
<proteinExistence type="inferred from homology"/>
<keyword evidence="4" id="KW-1185">Reference proteome</keyword>
<reference evidence="4" key="1">
    <citation type="journal article" date="2024" name="IScience">
        <title>Strigolactones Initiate the Formation of Haustorium-like Structures in Castilleja.</title>
        <authorList>
            <person name="Buerger M."/>
            <person name="Peterson D."/>
            <person name="Chory J."/>
        </authorList>
    </citation>
    <scope>NUCLEOTIDE SEQUENCE [LARGE SCALE GENOMIC DNA]</scope>
</reference>
<keyword evidence="2" id="KW-0436">Ligase</keyword>
<accession>A0ABD3D9E9</accession>
<dbReference type="GO" id="GO:0016874">
    <property type="term" value="F:ligase activity"/>
    <property type="evidence" value="ECO:0007669"/>
    <property type="project" value="UniProtKB-KW"/>
</dbReference>
<comment type="caution">
    <text evidence="3">The sequence shown here is derived from an EMBL/GenBank/DDBJ whole genome shotgun (WGS) entry which is preliminary data.</text>
</comment>
<organism evidence="3 4">
    <name type="scientific">Castilleja foliolosa</name>
    <dbReference type="NCBI Taxonomy" id="1961234"/>
    <lineage>
        <taxon>Eukaryota</taxon>
        <taxon>Viridiplantae</taxon>
        <taxon>Streptophyta</taxon>
        <taxon>Embryophyta</taxon>
        <taxon>Tracheophyta</taxon>
        <taxon>Spermatophyta</taxon>
        <taxon>Magnoliopsida</taxon>
        <taxon>eudicotyledons</taxon>
        <taxon>Gunneridae</taxon>
        <taxon>Pentapetalae</taxon>
        <taxon>asterids</taxon>
        <taxon>lamiids</taxon>
        <taxon>Lamiales</taxon>
        <taxon>Orobanchaceae</taxon>
        <taxon>Pedicularideae</taxon>
        <taxon>Castillejinae</taxon>
        <taxon>Castilleja</taxon>
    </lineage>
</organism>
<evidence type="ECO:0000313" key="4">
    <source>
        <dbReference type="Proteomes" id="UP001632038"/>
    </source>
</evidence>
<evidence type="ECO:0000256" key="2">
    <source>
        <dbReference type="ARBA" id="ARBA00022598"/>
    </source>
</evidence>
<dbReference type="Proteomes" id="UP001632038">
    <property type="component" value="Unassembled WGS sequence"/>
</dbReference>
<gene>
    <name evidence="3" type="ORF">CASFOL_017860</name>
</gene>
<dbReference type="EMBL" id="JAVIJP010000019">
    <property type="protein sequence ID" value="KAL3638489.1"/>
    <property type="molecule type" value="Genomic_DNA"/>
</dbReference>
<evidence type="ECO:0000256" key="1">
    <source>
        <dbReference type="ARBA" id="ARBA00006432"/>
    </source>
</evidence>
<comment type="similarity">
    <text evidence="1">Belongs to the ATP-dependent AMP-binding enzyme family.</text>
</comment>
<protein>
    <submittedName>
        <fullName evidence="3">Uncharacterized protein</fullName>
    </submittedName>
</protein>
<sequence length="92" mass="10177">MGRHRTVNLRLDARTISVILKHAQSKLVFVDYQSESLVVEAISLFPEKSIRPLLVLITDDDGELGISGYEAMVSNGDSKACDRECTGRNGLR</sequence>
<dbReference type="PANTHER" id="PTHR43859">
    <property type="entry name" value="ACYL-ACTIVATING ENZYME"/>
    <property type="match status" value="1"/>
</dbReference>
<evidence type="ECO:0000313" key="3">
    <source>
        <dbReference type="EMBL" id="KAL3638489.1"/>
    </source>
</evidence>